<dbReference type="InterPro" id="IPR001958">
    <property type="entry name" value="Tet-R_TetA/multi-R_MdtG-like"/>
</dbReference>
<dbReference type="PRINTS" id="PR01035">
    <property type="entry name" value="TCRTETA"/>
</dbReference>
<dbReference type="PANTHER" id="PTHR23517:SF2">
    <property type="entry name" value="MULTIDRUG RESISTANCE PROTEIN MDTH"/>
    <property type="match status" value="1"/>
</dbReference>
<dbReference type="SUPFAM" id="SSF103473">
    <property type="entry name" value="MFS general substrate transporter"/>
    <property type="match status" value="1"/>
</dbReference>
<reference evidence="12 13" key="1">
    <citation type="submission" date="2020-10" db="EMBL/GenBank/DDBJ databases">
        <title>Connecting structure to function with the recovery of over 1000 high-quality activated sludge metagenome-assembled genomes encoding full-length rRNA genes using long-read sequencing.</title>
        <authorList>
            <person name="Singleton C.M."/>
            <person name="Petriglieri F."/>
            <person name="Kristensen J.M."/>
            <person name="Kirkegaard R.H."/>
            <person name="Michaelsen T.Y."/>
            <person name="Andersen M.H."/>
            <person name="Karst S.M."/>
            <person name="Dueholm M.S."/>
            <person name="Nielsen P.H."/>
            <person name="Albertsen M."/>
        </authorList>
    </citation>
    <scope>NUCLEOTIDE SEQUENCE [LARGE SCALE GENOMIC DNA]</scope>
    <source>
        <strain evidence="10">AalE_18-Q3-R2-46_BAT3C.188</strain>
        <strain evidence="11">Ega_18-Q3-R5-49_MAXAC.001</strain>
    </source>
</reference>
<evidence type="ECO:0000313" key="11">
    <source>
        <dbReference type="EMBL" id="MBK7273387.1"/>
    </source>
</evidence>
<evidence type="ECO:0000313" key="10">
    <source>
        <dbReference type="EMBL" id="MBK6302060.1"/>
    </source>
</evidence>
<comment type="subcellular location">
    <subcellularLocation>
        <location evidence="1">Cell membrane</location>
        <topology evidence="1">Multi-pass membrane protein</topology>
    </subcellularLocation>
</comment>
<feature type="region of interest" description="Disordered" evidence="7">
    <location>
        <begin position="1"/>
        <end position="29"/>
    </location>
</feature>
<organism evidence="11 13">
    <name type="scientific">Candidatus Phosphoribacter hodrii</name>
    <dbReference type="NCBI Taxonomy" id="2953743"/>
    <lineage>
        <taxon>Bacteria</taxon>
        <taxon>Bacillati</taxon>
        <taxon>Actinomycetota</taxon>
        <taxon>Actinomycetes</taxon>
        <taxon>Micrococcales</taxon>
        <taxon>Dermatophilaceae</taxon>
        <taxon>Candidatus Phosphoribacter</taxon>
    </lineage>
</organism>
<dbReference type="InterPro" id="IPR020846">
    <property type="entry name" value="MFS_dom"/>
</dbReference>
<evidence type="ECO:0000256" key="6">
    <source>
        <dbReference type="ARBA" id="ARBA00023136"/>
    </source>
</evidence>
<feature type="transmembrane region" description="Helical" evidence="8">
    <location>
        <begin position="312"/>
        <end position="331"/>
    </location>
</feature>
<dbReference type="Pfam" id="PF07690">
    <property type="entry name" value="MFS_1"/>
    <property type="match status" value="1"/>
</dbReference>
<dbReference type="EMBL" id="JADJIB010000003">
    <property type="protein sequence ID" value="MBK7273387.1"/>
    <property type="molecule type" value="Genomic_DNA"/>
</dbReference>
<feature type="transmembrane region" description="Helical" evidence="8">
    <location>
        <begin position="127"/>
        <end position="150"/>
    </location>
</feature>
<proteinExistence type="predicted"/>
<feature type="transmembrane region" description="Helical" evidence="8">
    <location>
        <begin position="162"/>
        <end position="182"/>
    </location>
</feature>
<keyword evidence="4 8" id="KW-0812">Transmembrane</keyword>
<feature type="transmembrane region" description="Helical" evidence="8">
    <location>
        <begin position="104"/>
        <end position="121"/>
    </location>
</feature>
<feature type="compositionally biased region" description="Gly residues" evidence="7">
    <location>
        <begin position="8"/>
        <end position="20"/>
    </location>
</feature>
<sequence>MSDQASDGGSGASRDGGSGGTPTRPRLRDFWTDLPREGKFLLSTIIIDFIGTGLVMPFLVVYLHEVRGFPLDHVGVLASIPAVVSLIVLGPTGHVIDRLGARRVIIASTIASIVADVWLAFATTELAAAGALVVMGFAGGVIWPAIQSFVSAIMPSHIRQRYFGMSFTLLNLGIGIGGVIGGTVVDVARPETFVVIYLVNAATFLAPLAIYLGPLRHTDPRPQHAPVDDAAPRVSYWRLLRDRRVAALFALTMVSAYVGYAQLATGAVAFARDVGQVSTQAIGYGFAANTVVIVALQLPVLQRIENRRRTRVLLAMCVVWAAAWLALGLTGVAPGGAAAAVLFAVCCAVFGLGETLLQPTIPAITNDLASDAVRGRYNALMSMGFQAAAIIAPIQAAWLIEHGQGGSYIGLLVAGCVVMAGLALLVERRIPASANGLARRPAPQR</sequence>
<dbReference type="InterPro" id="IPR011701">
    <property type="entry name" value="MFS"/>
</dbReference>
<evidence type="ECO:0000256" key="5">
    <source>
        <dbReference type="ARBA" id="ARBA00022989"/>
    </source>
</evidence>
<evidence type="ECO:0000256" key="8">
    <source>
        <dbReference type="SAM" id="Phobius"/>
    </source>
</evidence>
<name>A0A935MHM8_9MICO</name>
<protein>
    <submittedName>
        <fullName evidence="11">MFS transporter</fullName>
    </submittedName>
</protein>
<feature type="transmembrane region" description="Helical" evidence="8">
    <location>
        <begin position="40"/>
        <end position="62"/>
    </location>
</feature>
<feature type="transmembrane region" description="Helical" evidence="8">
    <location>
        <begin position="337"/>
        <end position="357"/>
    </location>
</feature>
<evidence type="ECO:0000256" key="1">
    <source>
        <dbReference type="ARBA" id="ARBA00004651"/>
    </source>
</evidence>
<dbReference type="Gene3D" id="1.20.1250.20">
    <property type="entry name" value="MFS general substrate transporter like domains"/>
    <property type="match status" value="1"/>
</dbReference>
<keyword evidence="3" id="KW-1003">Cell membrane</keyword>
<dbReference type="GO" id="GO:0005886">
    <property type="term" value="C:plasma membrane"/>
    <property type="evidence" value="ECO:0007669"/>
    <property type="project" value="UniProtKB-SubCell"/>
</dbReference>
<keyword evidence="2" id="KW-0813">Transport</keyword>
<gene>
    <name evidence="10" type="ORF">IPF40_13850</name>
    <name evidence="11" type="ORF">IPI13_09540</name>
</gene>
<dbReference type="EMBL" id="JADIXZ010000007">
    <property type="protein sequence ID" value="MBK6302060.1"/>
    <property type="molecule type" value="Genomic_DNA"/>
</dbReference>
<feature type="transmembrane region" description="Helical" evidence="8">
    <location>
        <begin position="245"/>
        <end position="269"/>
    </location>
</feature>
<dbReference type="InterPro" id="IPR050171">
    <property type="entry name" value="MFS_Transporters"/>
</dbReference>
<accession>A0A935MHM8</accession>
<evidence type="ECO:0000313" key="12">
    <source>
        <dbReference type="Proteomes" id="UP000718281"/>
    </source>
</evidence>
<feature type="transmembrane region" description="Helical" evidence="8">
    <location>
        <begin position="281"/>
        <end position="300"/>
    </location>
</feature>
<evidence type="ECO:0000256" key="7">
    <source>
        <dbReference type="SAM" id="MobiDB-lite"/>
    </source>
</evidence>
<keyword evidence="6 8" id="KW-0472">Membrane</keyword>
<evidence type="ECO:0000259" key="9">
    <source>
        <dbReference type="PROSITE" id="PS50850"/>
    </source>
</evidence>
<evidence type="ECO:0000256" key="3">
    <source>
        <dbReference type="ARBA" id="ARBA00022475"/>
    </source>
</evidence>
<feature type="transmembrane region" description="Helical" evidence="8">
    <location>
        <begin position="74"/>
        <end position="92"/>
    </location>
</feature>
<dbReference type="Proteomes" id="UP000726105">
    <property type="component" value="Unassembled WGS sequence"/>
</dbReference>
<feature type="transmembrane region" description="Helical" evidence="8">
    <location>
        <begin position="194"/>
        <end position="213"/>
    </location>
</feature>
<evidence type="ECO:0000256" key="2">
    <source>
        <dbReference type="ARBA" id="ARBA00022448"/>
    </source>
</evidence>
<dbReference type="AlphaFoldDB" id="A0A935MHM8"/>
<dbReference type="PANTHER" id="PTHR23517">
    <property type="entry name" value="RESISTANCE PROTEIN MDTM, PUTATIVE-RELATED-RELATED"/>
    <property type="match status" value="1"/>
</dbReference>
<dbReference type="GO" id="GO:0022857">
    <property type="term" value="F:transmembrane transporter activity"/>
    <property type="evidence" value="ECO:0007669"/>
    <property type="project" value="InterPro"/>
</dbReference>
<comment type="caution">
    <text evidence="11">The sequence shown here is derived from an EMBL/GenBank/DDBJ whole genome shotgun (WGS) entry which is preliminary data.</text>
</comment>
<feature type="transmembrane region" description="Helical" evidence="8">
    <location>
        <begin position="406"/>
        <end position="426"/>
    </location>
</feature>
<dbReference type="InterPro" id="IPR036259">
    <property type="entry name" value="MFS_trans_sf"/>
</dbReference>
<feature type="domain" description="Major facilitator superfamily (MFS) profile" evidence="9">
    <location>
        <begin position="1"/>
        <end position="218"/>
    </location>
</feature>
<dbReference type="PROSITE" id="PS50850">
    <property type="entry name" value="MFS"/>
    <property type="match status" value="1"/>
</dbReference>
<evidence type="ECO:0000313" key="13">
    <source>
        <dbReference type="Proteomes" id="UP000726105"/>
    </source>
</evidence>
<evidence type="ECO:0000256" key="4">
    <source>
        <dbReference type="ARBA" id="ARBA00022692"/>
    </source>
</evidence>
<dbReference type="Proteomes" id="UP000718281">
    <property type="component" value="Unassembled WGS sequence"/>
</dbReference>
<keyword evidence="5 8" id="KW-1133">Transmembrane helix</keyword>
<feature type="transmembrane region" description="Helical" evidence="8">
    <location>
        <begin position="377"/>
        <end position="400"/>
    </location>
</feature>